<dbReference type="RefSeq" id="WP_013656260.1">
    <property type="nucleotide sequence ID" value="NC_015275.1"/>
</dbReference>
<dbReference type="InterPro" id="IPR041688">
    <property type="entry name" value="PRTase_2"/>
</dbReference>
<dbReference type="Gene3D" id="3.40.50.2020">
    <property type="match status" value="1"/>
</dbReference>
<dbReference type="Pfam" id="PF12500">
    <property type="entry name" value="TRSP"/>
    <property type="match status" value="1"/>
</dbReference>
<dbReference type="STRING" id="642492.Clole_1233"/>
<name>F2JGK6_CELLD</name>
<evidence type="ECO:0000313" key="3">
    <source>
        <dbReference type="EMBL" id="ADZ82961.1"/>
    </source>
</evidence>
<feature type="domain" description="TRSP" evidence="1">
    <location>
        <begin position="349"/>
        <end position="469"/>
    </location>
</feature>
<dbReference type="Pfam" id="PF15609">
    <property type="entry name" value="PRTase_2"/>
    <property type="match status" value="1"/>
</dbReference>
<dbReference type="KEGG" id="cle:Clole_1233"/>
<proteinExistence type="predicted"/>
<dbReference type="AlphaFoldDB" id="F2JGK6"/>
<dbReference type="SUPFAM" id="SSF53271">
    <property type="entry name" value="PRTase-like"/>
    <property type="match status" value="1"/>
</dbReference>
<dbReference type="InterPro" id="IPR029057">
    <property type="entry name" value="PRTase-like"/>
</dbReference>
<evidence type="ECO:0000313" key="4">
    <source>
        <dbReference type="Proteomes" id="UP000008467"/>
    </source>
</evidence>
<dbReference type="InterPro" id="IPR000836">
    <property type="entry name" value="PRTase_dom"/>
</dbReference>
<protein>
    <recommendedName>
        <fullName evidence="5">Phosphoribosyltransferase</fullName>
    </recommendedName>
</protein>
<evidence type="ECO:0000259" key="1">
    <source>
        <dbReference type="Pfam" id="PF12500"/>
    </source>
</evidence>
<accession>F2JGK6</accession>
<evidence type="ECO:0008006" key="5">
    <source>
        <dbReference type="Google" id="ProtNLM"/>
    </source>
</evidence>
<dbReference type="PIRSF" id="PIRSF020967">
    <property type="entry name" value="UCP020967"/>
    <property type="match status" value="1"/>
</dbReference>
<dbReference type="CDD" id="cd06223">
    <property type="entry name" value="PRTases_typeI"/>
    <property type="match status" value="1"/>
</dbReference>
<dbReference type="EMBL" id="CP002582">
    <property type="protein sequence ID" value="ADZ82961.1"/>
    <property type="molecule type" value="Genomic_DNA"/>
</dbReference>
<reference evidence="3 4" key="1">
    <citation type="journal article" date="2011" name="J. Bacteriol.">
        <title>Complete genome sequence of the cellulose-degrading bacterium Cellulosilyticum lentocellum.</title>
        <authorList>
            <consortium name="US DOE Joint Genome Institute"/>
            <person name="Miller D.A."/>
            <person name="Suen G."/>
            <person name="Bruce D."/>
            <person name="Copeland A."/>
            <person name="Cheng J.F."/>
            <person name="Detter C."/>
            <person name="Goodwin L.A."/>
            <person name="Han C.S."/>
            <person name="Hauser L.J."/>
            <person name="Land M.L."/>
            <person name="Lapidus A."/>
            <person name="Lucas S."/>
            <person name="Meincke L."/>
            <person name="Pitluck S."/>
            <person name="Tapia R."/>
            <person name="Teshima H."/>
            <person name="Woyke T."/>
            <person name="Fox B.G."/>
            <person name="Angert E.R."/>
            <person name="Currie C.R."/>
        </authorList>
    </citation>
    <scope>NUCLEOTIDE SEQUENCE [LARGE SCALE GENOMIC DNA]</scope>
    <source>
        <strain evidence="4">ATCC 49066 / DSM 5427 / NCIMB 11756 / RHM5</strain>
    </source>
</reference>
<dbReference type="eggNOG" id="COG0503">
    <property type="taxonomic scope" value="Bacteria"/>
</dbReference>
<keyword evidence="4" id="KW-1185">Reference proteome</keyword>
<dbReference type="HOGENOM" id="CLU_048544_1_0_9"/>
<feature type="domain" description="Orotate phosphoribosyltransferase-like" evidence="2">
    <location>
        <begin position="39"/>
        <end position="258"/>
    </location>
</feature>
<dbReference type="InterPro" id="IPR011214">
    <property type="entry name" value="UCP020967"/>
</dbReference>
<gene>
    <name evidence="3" type="ordered locus">Clole_1233</name>
</gene>
<evidence type="ECO:0000259" key="2">
    <source>
        <dbReference type="Pfam" id="PF15609"/>
    </source>
</evidence>
<sequence>MKMKTTQPCSKQVIFKALDCLEIHIDLQETSEAIPLNHLFEVGVRKNKKRIFLFVSKVLGKHLAVNPYMTRLGGTLLAEVYYKKQVGKVLQEDELLELFNKKELPKEACEKVLEVTYPLEQETLFIGFAETATGLGHSMFSAFDDKATFIHTTREPIISEVPTFTFQEEHSHATGHECYTKDPLFFKRFSHIVLVDDEITTGNTALNLIEALHEKSGAKAYSVVALLDWRNEEQKEKAKLLAGKLGVTIEFISVIQGTIAPIILKSLSEESMETKEMLKYPEIVEEENTNVLQEEVVVTKTPKSVQLISYYNGRYGRYETLKVGLDHMTEKVIKGGDQREQVVGYMSANGRFGLTANENKTFEKRLLQLGQVLSGYRTSTKTLCIGTEEFIYVPAMMACAMGEGVYYQSTTRSPIMTAKRPDYPLHTALAYKRPEDETVINYIYNIQEGNYEEAFWFIERDVRPEFKQMMAEVFSEKGIRKIYFVCCDGKLEEIYE</sequence>
<dbReference type="Proteomes" id="UP000008467">
    <property type="component" value="Chromosome"/>
</dbReference>
<dbReference type="InterPro" id="IPR022537">
    <property type="entry name" value="TRSP_dom"/>
</dbReference>
<organism evidence="3 4">
    <name type="scientific">Cellulosilyticum lentocellum (strain ATCC 49066 / DSM 5427 / NCIMB 11756 / RHM5)</name>
    <name type="common">Clostridium lentocellum</name>
    <dbReference type="NCBI Taxonomy" id="642492"/>
    <lineage>
        <taxon>Bacteria</taxon>
        <taxon>Bacillati</taxon>
        <taxon>Bacillota</taxon>
        <taxon>Clostridia</taxon>
        <taxon>Lachnospirales</taxon>
        <taxon>Cellulosilyticaceae</taxon>
        <taxon>Cellulosilyticum</taxon>
    </lineage>
</organism>